<dbReference type="PROSITE" id="PS50102">
    <property type="entry name" value="RRM"/>
    <property type="match status" value="1"/>
</dbReference>
<feature type="region of interest" description="Disordered" evidence="6">
    <location>
        <begin position="706"/>
        <end position="788"/>
    </location>
</feature>
<evidence type="ECO:0000259" key="7">
    <source>
        <dbReference type="PROSITE" id="PS50102"/>
    </source>
</evidence>
<dbReference type="GO" id="GO:0005730">
    <property type="term" value="C:nucleolus"/>
    <property type="evidence" value="ECO:0007669"/>
    <property type="project" value="TreeGrafter"/>
</dbReference>
<dbReference type="SUPFAM" id="SSF54928">
    <property type="entry name" value="RNA-binding domain, RBD"/>
    <property type="match status" value="2"/>
</dbReference>
<evidence type="ECO:0000256" key="2">
    <source>
        <dbReference type="ARBA" id="ARBA00005991"/>
    </source>
</evidence>
<sequence>MWEASPSRIMQQRCPVAHHTQRQPLGARTVTATATSTAIATATSTATATATAIATATLSRREHVCTLRHCWSVYHLLHTSPPTCLCPPPSPSHVPVQKLPPTLPHLTTEAPSLDPQPHTREKQTQPSPTQYSAISRSTPVHHRPTEIHTATPSTTTSPHSMAPQAGVNGVLPVAVLQRNAPTQAPRGPKAAQPRLKLVLRRLPPGLTKAEFESLVGDDWKPGAGKVDWFNYRKGKISKDAAKPSKPSRAYFHVLKQDFVTQLGDHVRALTFHDTAKSWQDPALVGAPTLEFAPYPKMPGGRRRNDNRQGTIDQDQDFKDFLESLTNPIAKPAAAENEQSKDTKVKTTPLIEALREKKANKEKPNSKGRHGRGDKDDTAEKKVLAKPGKENAANSGDKGRRSGKADKAQATKDAVKILNKEASSAKHANTAADKASASPAPERKRGNVALAKSMLQRDLGVGPGPAPNRRRGTKREVPDADAATQAKDGPAVEQKAKDVTAAQSAASPADKASQASQKKERPTRAERRAFKASLADTTNSKAASSDAKPQSQGKAATTPAPQILKKPQTAQAPTTPKGPAASRAPPTEPAATRPASGSAKTQAPGAALSSAVPAAPAARPATSRPVPDATSKQAFLKHANPSQGITEPLIEEALKVFGGLEKVEIDKRKGFAYVDFAEPEGLQKAMAASPIKIAQGAVQVLERKAPVTRGPRFNASPAGAPHGPSTGPARGGRGGFAPRGRGRGGARGGGNATAGSGSGSGPAAASGSSTPAAPAAASSASVPGAGTAT</sequence>
<evidence type="ECO:0000313" key="9">
    <source>
        <dbReference type="Proteomes" id="UP000651452"/>
    </source>
</evidence>
<keyword evidence="3" id="KW-0866">Nonsense-mediated mRNA decay</keyword>
<comment type="caution">
    <text evidence="8">The sequence shown here is derived from an EMBL/GenBank/DDBJ whole genome shotgun (WGS) entry which is preliminary data.</text>
</comment>
<dbReference type="InterPro" id="IPR035979">
    <property type="entry name" value="RBD_domain_sf"/>
</dbReference>
<dbReference type="EMBL" id="RZGK01000010">
    <property type="protein sequence ID" value="KAF9695768.1"/>
    <property type="molecule type" value="Genomic_DNA"/>
</dbReference>
<feature type="compositionally biased region" description="Low complexity" evidence="6">
    <location>
        <begin position="760"/>
        <end position="788"/>
    </location>
</feature>
<reference evidence="8" key="1">
    <citation type="submission" date="2018-12" db="EMBL/GenBank/DDBJ databases">
        <authorList>
            <person name="Syme R.A."/>
            <person name="Farfan-Caceres L."/>
            <person name="Lichtenzveig J."/>
        </authorList>
    </citation>
    <scope>NUCLEOTIDE SEQUENCE</scope>
    <source>
        <strain evidence="8">Al4</strain>
    </source>
</reference>
<dbReference type="Proteomes" id="UP000651452">
    <property type="component" value="Unassembled WGS sequence"/>
</dbReference>
<dbReference type="InterPro" id="IPR000504">
    <property type="entry name" value="RRM_dom"/>
</dbReference>
<dbReference type="InterPro" id="IPR005120">
    <property type="entry name" value="UPF3_dom"/>
</dbReference>
<feature type="compositionally biased region" description="Basic and acidic residues" evidence="6">
    <location>
        <begin position="516"/>
        <end position="528"/>
    </location>
</feature>
<keyword evidence="4" id="KW-0539">Nucleus</keyword>
<evidence type="ECO:0000256" key="4">
    <source>
        <dbReference type="ARBA" id="ARBA00023242"/>
    </source>
</evidence>
<feature type="compositionally biased region" description="Polar residues" evidence="6">
    <location>
        <begin position="534"/>
        <end position="554"/>
    </location>
</feature>
<keyword evidence="5" id="KW-0694">RNA-binding</keyword>
<dbReference type="CDD" id="cd00590">
    <property type="entry name" value="RRM_SF"/>
    <property type="match status" value="1"/>
</dbReference>
<feature type="compositionally biased region" description="Low complexity" evidence="6">
    <location>
        <begin position="500"/>
        <end position="515"/>
    </location>
</feature>
<evidence type="ECO:0000256" key="3">
    <source>
        <dbReference type="ARBA" id="ARBA00023161"/>
    </source>
</evidence>
<dbReference type="GO" id="GO:0005737">
    <property type="term" value="C:cytoplasm"/>
    <property type="evidence" value="ECO:0007669"/>
    <property type="project" value="TreeGrafter"/>
</dbReference>
<reference evidence="8" key="2">
    <citation type="submission" date="2020-09" db="EMBL/GenBank/DDBJ databases">
        <title>Reference genome assembly for Australian Ascochyta lentis isolate Al4.</title>
        <authorList>
            <person name="Lee R.C."/>
            <person name="Farfan-Caceres L.M."/>
            <person name="Debler J.W."/>
            <person name="Williams A.H."/>
            <person name="Henares B.M."/>
        </authorList>
    </citation>
    <scope>NUCLEOTIDE SEQUENCE</scope>
    <source>
        <strain evidence="8">Al4</strain>
    </source>
</reference>
<feature type="compositionally biased region" description="Basic and acidic residues" evidence="6">
    <location>
        <begin position="396"/>
        <end position="418"/>
    </location>
</feature>
<dbReference type="InterPro" id="IPR012677">
    <property type="entry name" value="Nucleotide-bd_a/b_plait_sf"/>
</dbReference>
<evidence type="ECO:0000256" key="5">
    <source>
        <dbReference type="PROSITE-ProRule" id="PRU00176"/>
    </source>
</evidence>
<feature type="compositionally biased region" description="Low complexity" evidence="6">
    <location>
        <begin position="148"/>
        <end position="163"/>
    </location>
</feature>
<feature type="compositionally biased region" description="Low complexity" evidence="6">
    <location>
        <begin position="578"/>
        <end position="595"/>
    </location>
</feature>
<feature type="domain" description="RRM" evidence="7">
    <location>
        <begin position="631"/>
        <end position="697"/>
    </location>
</feature>
<evidence type="ECO:0000256" key="1">
    <source>
        <dbReference type="ARBA" id="ARBA00004123"/>
    </source>
</evidence>
<dbReference type="OrthoDB" id="18087at2759"/>
<keyword evidence="9" id="KW-1185">Reference proteome</keyword>
<evidence type="ECO:0000256" key="6">
    <source>
        <dbReference type="SAM" id="MobiDB-lite"/>
    </source>
</evidence>
<gene>
    <name evidence="8" type="ORF">EKO04_006172</name>
</gene>
<evidence type="ECO:0000313" key="8">
    <source>
        <dbReference type="EMBL" id="KAF9695768.1"/>
    </source>
</evidence>
<dbReference type="PANTHER" id="PTHR13112">
    <property type="entry name" value="UPF3 REGULATOR OF NONSENSE TRANSCRIPTS-LIKE PROTEIN"/>
    <property type="match status" value="1"/>
</dbReference>
<dbReference type="GO" id="GO:0000184">
    <property type="term" value="P:nuclear-transcribed mRNA catabolic process, nonsense-mediated decay"/>
    <property type="evidence" value="ECO:0007669"/>
    <property type="project" value="UniProtKB-KW"/>
</dbReference>
<feature type="region of interest" description="Disordered" evidence="6">
    <location>
        <begin position="88"/>
        <end position="165"/>
    </location>
</feature>
<protein>
    <recommendedName>
        <fullName evidence="7">RRM domain-containing protein</fullName>
    </recommendedName>
</protein>
<feature type="compositionally biased region" description="Basic and acidic residues" evidence="6">
    <location>
        <begin position="352"/>
        <end position="388"/>
    </location>
</feature>
<dbReference type="GO" id="GO:0045727">
    <property type="term" value="P:positive regulation of translation"/>
    <property type="evidence" value="ECO:0007669"/>
    <property type="project" value="TreeGrafter"/>
</dbReference>
<proteinExistence type="inferred from homology"/>
<dbReference type="GO" id="GO:0003729">
    <property type="term" value="F:mRNA binding"/>
    <property type="evidence" value="ECO:0007669"/>
    <property type="project" value="TreeGrafter"/>
</dbReference>
<dbReference type="AlphaFoldDB" id="A0A8H7MI30"/>
<feature type="compositionally biased region" description="Gly residues" evidence="6">
    <location>
        <begin position="728"/>
        <end position="759"/>
    </location>
</feature>
<organism evidence="8 9">
    <name type="scientific">Ascochyta lentis</name>
    <dbReference type="NCBI Taxonomy" id="205686"/>
    <lineage>
        <taxon>Eukaryota</taxon>
        <taxon>Fungi</taxon>
        <taxon>Dikarya</taxon>
        <taxon>Ascomycota</taxon>
        <taxon>Pezizomycotina</taxon>
        <taxon>Dothideomycetes</taxon>
        <taxon>Pleosporomycetidae</taxon>
        <taxon>Pleosporales</taxon>
        <taxon>Pleosporineae</taxon>
        <taxon>Didymellaceae</taxon>
        <taxon>Ascochyta</taxon>
    </lineage>
</organism>
<dbReference type="CDD" id="cd12455">
    <property type="entry name" value="RRM_like_Smg4_UPF3"/>
    <property type="match status" value="1"/>
</dbReference>
<dbReference type="PANTHER" id="PTHR13112:SF0">
    <property type="entry name" value="FI21285P1"/>
    <property type="match status" value="1"/>
</dbReference>
<accession>A0A8H7MI30</accession>
<feature type="region of interest" description="Disordered" evidence="6">
    <location>
        <begin position="289"/>
        <end position="312"/>
    </location>
</feature>
<dbReference type="Gene3D" id="3.30.70.330">
    <property type="match status" value="2"/>
</dbReference>
<feature type="compositionally biased region" description="Polar residues" evidence="6">
    <location>
        <begin position="124"/>
        <end position="138"/>
    </location>
</feature>
<dbReference type="SMART" id="SM00360">
    <property type="entry name" value="RRM"/>
    <property type="match status" value="1"/>
</dbReference>
<comment type="similarity">
    <text evidence="2">Belongs to the RENT3 family.</text>
</comment>
<feature type="compositionally biased region" description="Low complexity" evidence="6">
    <location>
        <begin position="602"/>
        <end position="626"/>
    </location>
</feature>
<comment type="subcellular location">
    <subcellularLocation>
        <location evidence="1">Nucleus</location>
    </subcellularLocation>
</comment>
<feature type="region of interest" description="Disordered" evidence="6">
    <location>
        <begin position="329"/>
        <end position="646"/>
    </location>
</feature>
<dbReference type="InterPro" id="IPR039722">
    <property type="entry name" value="Upf3"/>
</dbReference>
<dbReference type="Pfam" id="PF03467">
    <property type="entry name" value="Smg4_UPF3"/>
    <property type="match status" value="1"/>
</dbReference>
<name>A0A8H7MI30_9PLEO</name>
<feature type="region of interest" description="Disordered" evidence="6">
    <location>
        <begin position="1"/>
        <end position="27"/>
    </location>
</feature>